<dbReference type="EMBL" id="GBXM01009406">
    <property type="protein sequence ID" value="JAH99171.1"/>
    <property type="molecule type" value="Transcribed_RNA"/>
</dbReference>
<organism evidence="1">
    <name type="scientific">Anguilla anguilla</name>
    <name type="common">European freshwater eel</name>
    <name type="synonym">Muraena anguilla</name>
    <dbReference type="NCBI Taxonomy" id="7936"/>
    <lineage>
        <taxon>Eukaryota</taxon>
        <taxon>Metazoa</taxon>
        <taxon>Chordata</taxon>
        <taxon>Craniata</taxon>
        <taxon>Vertebrata</taxon>
        <taxon>Euteleostomi</taxon>
        <taxon>Actinopterygii</taxon>
        <taxon>Neopterygii</taxon>
        <taxon>Teleostei</taxon>
        <taxon>Anguilliformes</taxon>
        <taxon>Anguillidae</taxon>
        <taxon>Anguilla</taxon>
    </lineage>
</organism>
<evidence type="ECO:0000313" key="1">
    <source>
        <dbReference type="EMBL" id="JAH99171.1"/>
    </source>
</evidence>
<reference evidence="1" key="1">
    <citation type="submission" date="2014-11" db="EMBL/GenBank/DDBJ databases">
        <authorList>
            <person name="Amaro Gonzalez C."/>
        </authorList>
    </citation>
    <scope>NUCLEOTIDE SEQUENCE</scope>
</reference>
<name>A0A0E9X9N1_ANGAN</name>
<reference evidence="1" key="2">
    <citation type="journal article" date="2015" name="Fish Shellfish Immunol.">
        <title>Early steps in the European eel (Anguilla anguilla)-Vibrio vulnificus interaction in the gills: Role of the RtxA13 toxin.</title>
        <authorList>
            <person name="Callol A."/>
            <person name="Pajuelo D."/>
            <person name="Ebbesson L."/>
            <person name="Teles M."/>
            <person name="MacKenzie S."/>
            <person name="Amaro C."/>
        </authorList>
    </citation>
    <scope>NUCLEOTIDE SEQUENCE</scope>
</reference>
<protein>
    <submittedName>
        <fullName evidence="1">Uncharacterized protein</fullName>
    </submittedName>
</protein>
<proteinExistence type="predicted"/>
<sequence>MDLCRPTFHLILRK</sequence>
<accession>A0A0E9X9N1</accession>